<dbReference type="PROSITE" id="PS50294">
    <property type="entry name" value="WD_REPEATS_REGION"/>
    <property type="match status" value="1"/>
</dbReference>
<evidence type="ECO:0000256" key="5">
    <source>
        <dbReference type="ARBA" id="ARBA00023163"/>
    </source>
</evidence>
<reference evidence="14" key="2">
    <citation type="submission" date="2025-08" db="UniProtKB">
        <authorList>
            <consortium name="Ensembl"/>
        </authorList>
    </citation>
    <scope>IDENTIFICATION</scope>
</reference>
<dbReference type="GeneTree" id="ENSGT00390000018632"/>
<dbReference type="InterPro" id="IPR036322">
    <property type="entry name" value="WD40_repeat_dom_sf"/>
</dbReference>
<dbReference type="GeneID" id="108429348"/>
<feature type="repeat" description="WD" evidence="12">
    <location>
        <begin position="552"/>
        <end position="595"/>
    </location>
</feature>
<gene>
    <name evidence="14" type="primary">GTF3C2</name>
</gene>
<evidence type="ECO:0000256" key="10">
    <source>
        <dbReference type="ARBA" id="ARBA00077594"/>
    </source>
</evidence>
<dbReference type="AlphaFoldDB" id="A0A3B4DG08"/>
<dbReference type="STRING" id="42514.ENSPNAP00000022026"/>
<dbReference type="PANTHER" id="PTHR15052">
    <property type="entry name" value="RNA POLYMERASE III TRANSCRIPTION INITIATION FACTOR COMPLEX SUBUNIT"/>
    <property type="match status" value="1"/>
</dbReference>
<name>A0A3B4DG08_PYGNA</name>
<dbReference type="Proteomes" id="UP001501920">
    <property type="component" value="Chromosome 4"/>
</dbReference>
<protein>
    <recommendedName>
        <fullName evidence="9">General transcription factor 3C polypeptide 2</fullName>
    </recommendedName>
    <alternativeName>
        <fullName evidence="10">TF3C-beta</fullName>
    </alternativeName>
    <alternativeName>
        <fullName evidence="11">Transcription factor IIIC subunit beta</fullName>
    </alternativeName>
</protein>
<feature type="region of interest" description="Disordered" evidence="13">
    <location>
        <begin position="1"/>
        <end position="279"/>
    </location>
</feature>
<dbReference type="InterPro" id="IPR015943">
    <property type="entry name" value="WD40/YVTN_repeat-like_dom_sf"/>
</dbReference>
<reference evidence="14 15" key="1">
    <citation type="submission" date="2020-10" db="EMBL/GenBank/DDBJ databases">
        <title>Pygocentrus nattereri (red-bellied piranha) genome, fPygNat1, primary haplotype.</title>
        <authorList>
            <person name="Myers G."/>
            <person name="Meyer A."/>
            <person name="Karagic N."/>
            <person name="Pippel M."/>
            <person name="Winkler S."/>
            <person name="Tracey A."/>
            <person name="Wood J."/>
            <person name="Formenti G."/>
            <person name="Howe K."/>
            <person name="Fedrigo O."/>
            <person name="Jarvis E.D."/>
        </authorList>
    </citation>
    <scope>NUCLEOTIDE SEQUENCE [LARGE SCALE GENOMIC DNA]</scope>
</reference>
<evidence type="ECO:0000256" key="4">
    <source>
        <dbReference type="ARBA" id="ARBA00022737"/>
    </source>
</evidence>
<feature type="compositionally biased region" description="Polar residues" evidence="13">
    <location>
        <begin position="89"/>
        <end position="100"/>
    </location>
</feature>
<dbReference type="OrthoDB" id="4703at2759"/>
<keyword evidence="3 12" id="KW-0853">WD repeat</keyword>
<keyword evidence="15" id="KW-1185">Reference proteome</keyword>
<keyword evidence="4" id="KW-0677">Repeat</keyword>
<feature type="compositionally biased region" description="Acidic residues" evidence="13">
    <location>
        <begin position="244"/>
        <end position="273"/>
    </location>
</feature>
<evidence type="ECO:0000256" key="13">
    <source>
        <dbReference type="SAM" id="MobiDB-lite"/>
    </source>
</evidence>
<dbReference type="SMART" id="SM00320">
    <property type="entry name" value="WD40"/>
    <property type="match status" value="4"/>
</dbReference>
<feature type="compositionally biased region" description="Polar residues" evidence="13">
    <location>
        <begin position="26"/>
        <end position="44"/>
    </location>
</feature>
<accession>A0A3B4DG08</accession>
<dbReference type="GO" id="GO:0000127">
    <property type="term" value="C:transcription factor TFIIIC complex"/>
    <property type="evidence" value="ECO:0007669"/>
    <property type="project" value="TreeGrafter"/>
</dbReference>
<evidence type="ECO:0000313" key="14">
    <source>
        <dbReference type="Ensembl" id="ENSPNAP00000022026.2"/>
    </source>
</evidence>
<reference evidence="14" key="3">
    <citation type="submission" date="2025-09" db="UniProtKB">
        <authorList>
            <consortium name="Ensembl"/>
        </authorList>
    </citation>
    <scope>IDENTIFICATION</scope>
</reference>
<dbReference type="OMA" id="GFIWQLK"/>
<evidence type="ECO:0000256" key="3">
    <source>
        <dbReference type="ARBA" id="ARBA00022574"/>
    </source>
</evidence>
<evidence type="ECO:0000256" key="1">
    <source>
        <dbReference type="ARBA" id="ARBA00004123"/>
    </source>
</evidence>
<evidence type="ECO:0000256" key="9">
    <source>
        <dbReference type="ARBA" id="ARBA00069550"/>
    </source>
</evidence>
<dbReference type="Ensembl" id="ENSPNAT00000033865.2">
    <property type="protein sequence ID" value="ENSPNAP00000022026.2"/>
    <property type="gene ID" value="ENSPNAG00000004547.2"/>
</dbReference>
<dbReference type="InterPro" id="IPR001680">
    <property type="entry name" value="WD40_rpt"/>
</dbReference>
<feature type="compositionally biased region" description="Basic residues" evidence="13">
    <location>
        <begin position="112"/>
        <end position="130"/>
    </location>
</feature>
<dbReference type="PROSITE" id="PS50082">
    <property type="entry name" value="WD_REPEATS_2"/>
    <property type="match status" value="2"/>
</dbReference>
<evidence type="ECO:0000256" key="6">
    <source>
        <dbReference type="ARBA" id="ARBA00023242"/>
    </source>
</evidence>
<dbReference type="RefSeq" id="XP_017556526.2">
    <property type="nucleotide sequence ID" value="XM_017701037.2"/>
</dbReference>
<dbReference type="Pfam" id="PF00400">
    <property type="entry name" value="WD40"/>
    <property type="match status" value="1"/>
</dbReference>
<keyword evidence="5" id="KW-0804">Transcription</keyword>
<proteinExistence type="predicted"/>
<organism evidence="14 15">
    <name type="scientific">Pygocentrus nattereri</name>
    <name type="common">Red-bellied piranha</name>
    <dbReference type="NCBI Taxonomy" id="42514"/>
    <lineage>
        <taxon>Eukaryota</taxon>
        <taxon>Metazoa</taxon>
        <taxon>Chordata</taxon>
        <taxon>Craniata</taxon>
        <taxon>Vertebrata</taxon>
        <taxon>Euteleostomi</taxon>
        <taxon>Actinopterygii</taxon>
        <taxon>Neopterygii</taxon>
        <taxon>Teleostei</taxon>
        <taxon>Ostariophysi</taxon>
        <taxon>Characiformes</taxon>
        <taxon>Characoidei</taxon>
        <taxon>Pygocentrus</taxon>
    </lineage>
</organism>
<evidence type="ECO:0000313" key="15">
    <source>
        <dbReference type="Proteomes" id="UP001501920"/>
    </source>
</evidence>
<feature type="compositionally biased region" description="Basic residues" evidence="13">
    <location>
        <begin position="230"/>
        <end position="239"/>
    </location>
</feature>
<keyword evidence="2" id="KW-0597">Phosphoprotein</keyword>
<feature type="repeat" description="WD" evidence="12">
    <location>
        <begin position="611"/>
        <end position="645"/>
    </location>
</feature>
<dbReference type="GO" id="GO:0006383">
    <property type="term" value="P:transcription by RNA polymerase III"/>
    <property type="evidence" value="ECO:0007669"/>
    <property type="project" value="TreeGrafter"/>
</dbReference>
<evidence type="ECO:0000256" key="2">
    <source>
        <dbReference type="ARBA" id="ARBA00022553"/>
    </source>
</evidence>
<dbReference type="GO" id="GO:0005634">
    <property type="term" value="C:nucleus"/>
    <property type="evidence" value="ECO:0007669"/>
    <property type="project" value="UniProtKB-SubCell"/>
</dbReference>
<sequence>MAASAPEVGRQTGQVMGFPSEEDQKNQSGQVNHGHSASTCNMNGGSLADLQERESEPQAVACESSEVIMRPEAESIVSDSLAEDDQEVSEGQTVDSSQLHSNDDQAGIPPERKKRKRGRRKKIGYIRKTSKTAPASNAEPKTETRRKTPAKRKLKVISEPVPQTPVLHDSPAAPESPEMTPGGRPKRRAAKAALEYLHNITKDLEHFDVASGKRKRDSPDQPASPAQRKASGRGRGQKRKALDYDSDQCDDTDFDPEDDEEMDSEEEEEEEEEEYRKEMSDLFKKKTAHKHKLVGSNGLSNCAMQPVWASFRNTKTFREEHSSSWVFSEWIPSVSEWCLLSNSEAEKYLPQEEESAAFTLSREGIKEECPLHTMKRFESLPPHAERWDSLFFVGGPVWAMEWCPLPEGAAETQYAALYCNRSGDDRHKANVLCTEQTLLQLWDLGKLQISRPSSSPQLAYALAIDEGCIWNLKWCPAGAWELPTTERKAPHLPRLGLIAAAFSNGTIAVYSLPHPKALTAQSQARGEASQAPLIYRVRRIMTVKLGSSQADHNGQSGPCFALDWLPVKPHNILAAGFYDGTVALWDLSTKSSLQRVRSPDRSLCLFPYHCFLAHDHTVRSLSWCRASSELLVTVGDDRMVKFWDITKTCVPLKAVKRFLPTEVSWPILWSGIFQTQECCFTTLGQQGLHYLDSGYLGHKPFFVCTRKATVWSLSMSDWVNSCVMGDNIGDLVFSLLCDPDCNYANTKRHRFPVYRTELVQFRPGQLLKQAQEEEEQEVGDVPLEEPQSYRGAAKKYYLRFLDMDLRSFKKYQEKPLMKKLHTSEIKGILSVDQMPLNALYKVRFNPNMDAHGWVLSAGQSGLVRVHCVRGLSGSLMHKLVHEAQAQFSAMFRSQEHDATATAVRRCTADTVQVR</sequence>
<evidence type="ECO:0000256" key="11">
    <source>
        <dbReference type="ARBA" id="ARBA00080928"/>
    </source>
</evidence>
<dbReference type="InterPro" id="IPR019775">
    <property type="entry name" value="WD40_repeat_CS"/>
</dbReference>
<dbReference type="InterPro" id="IPR052416">
    <property type="entry name" value="GTF3C_component"/>
</dbReference>
<dbReference type="PANTHER" id="PTHR15052:SF2">
    <property type="entry name" value="GENERAL TRANSCRIPTION FACTOR 3C POLYPEPTIDE 2"/>
    <property type="match status" value="1"/>
</dbReference>
<comment type="subcellular location">
    <subcellularLocation>
        <location evidence="1">Nucleus</location>
    </subcellularLocation>
</comment>
<comment type="function">
    <text evidence="7">Required for RNA polymerase III-mediated transcription. Component of TFIIIC that initiates transcription complex assembly on tRNA and is required for transcription of 5S rRNA and other stable nuclear and cytoplasmic RNAs. May play a direct role in stabilizing interactions of TFIIIC2 with TFIIIC1.</text>
</comment>
<evidence type="ECO:0000256" key="12">
    <source>
        <dbReference type="PROSITE-ProRule" id="PRU00221"/>
    </source>
</evidence>
<keyword evidence="6" id="KW-0539">Nucleus</keyword>
<dbReference type="FunFam" id="2.130.10.10:FF:000311">
    <property type="entry name" value="general transcription factor 3C polypeptide 2"/>
    <property type="match status" value="1"/>
</dbReference>
<comment type="subunit">
    <text evidence="8">Part of the TFIIIC subcomplex TFIIIC2, consisting of six subunits, GTF3C1, GTF3C2, GTF3C3, GTF3C4, GTF3C5 and GTF3C6.</text>
</comment>
<evidence type="ECO:0000256" key="8">
    <source>
        <dbReference type="ARBA" id="ARBA00063334"/>
    </source>
</evidence>
<evidence type="ECO:0000256" key="7">
    <source>
        <dbReference type="ARBA" id="ARBA00053668"/>
    </source>
</evidence>
<dbReference type="PROSITE" id="PS00678">
    <property type="entry name" value="WD_REPEATS_1"/>
    <property type="match status" value="2"/>
</dbReference>
<dbReference type="SUPFAM" id="SSF50978">
    <property type="entry name" value="WD40 repeat-like"/>
    <property type="match status" value="1"/>
</dbReference>
<dbReference type="Gene3D" id="2.130.10.10">
    <property type="entry name" value="YVTN repeat-like/Quinoprotein amine dehydrogenase"/>
    <property type="match status" value="1"/>
</dbReference>